<evidence type="ECO:0000313" key="8">
    <source>
        <dbReference type="Proteomes" id="UP000663508"/>
    </source>
</evidence>
<dbReference type="SMART" id="SM01120">
    <property type="entry name" value="Dak2"/>
    <property type="match status" value="1"/>
</dbReference>
<dbReference type="AlphaFoldDB" id="A0A8H8WRJ0"/>
<keyword evidence="3 7" id="KW-0418">Kinase</keyword>
<evidence type="ECO:0000256" key="3">
    <source>
        <dbReference type="ARBA" id="ARBA00022777"/>
    </source>
</evidence>
<dbReference type="GO" id="GO:0019563">
    <property type="term" value="P:glycerol catabolic process"/>
    <property type="evidence" value="ECO:0007669"/>
    <property type="project" value="TreeGrafter"/>
</dbReference>
<keyword evidence="4" id="KW-0067">ATP-binding</keyword>
<dbReference type="Gene3D" id="3.30.1180.20">
    <property type="entry name" value="Dihydroxyacetone kinase, domain 2"/>
    <property type="match status" value="1"/>
</dbReference>
<gene>
    <name evidence="7" type="ORF">mvi_14850</name>
</gene>
<dbReference type="SUPFAM" id="SSF82549">
    <property type="entry name" value="DAK1/DegV-like"/>
    <property type="match status" value="1"/>
</dbReference>
<evidence type="ECO:0000313" key="7">
    <source>
        <dbReference type="EMBL" id="BCM83024.1"/>
    </source>
</evidence>
<feature type="domain" description="DhaL" evidence="5">
    <location>
        <begin position="355"/>
        <end position="543"/>
    </location>
</feature>
<dbReference type="Gene3D" id="3.40.50.10440">
    <property type="entry name" value="Dihydroxyacetone kinase, domain 1"/>
    <property type="match status" value="1"/>
</dbReference>
<dbReference type="RefSeq" id="WP_207182092.1">
    <property type="nucleotide sequence ID" value="NZ_AP024145.1"/>
</dbReference>
<keyword evidence="1" id="KW-0808">Transferase</keyword>
<dbReference type="EMBL" id="AP024145">
    <property type="protein sequence ID" value="BCM83024.1"/>
    <property type="molecule type" value="Genomic_DNA"/>
</dbReference>
<evidence type="ECO:0000256" key="1">
    <source>
        <dbReference type="ARBA" id="ARBA00022679"/>
    </source>
</evidence>
<dbReference type="PROSITE" id="PS51480">
    <property type="entry name" value="DHAL"/>
    <property type="match status" value="1"/>
</dbReference>
<dbReference type="Gene3D" id="1.25.40.340">
    <property type="match status" value="1"/>
</dbReference>
<sequence>MAHFINDRAALVAEAVDGLVSGSGGRLARLDGDPAIRVVVRAGWAADRVALVSGGGSGHEPAHAGFVGRGLLTAAVCGDVFASPSVDAVLAGILAVTGPAGCLLIIKNYAGDRLNFGLAAERARALGLAVETVTVADDIAIPGAAQPRGIAGTLLVHKVAGHAAESGRSLAEVADAARTAAAGIRSLGIAVSGCTLPGGTREARLAPGEAELGLGIHGEPGIERIALPAADDLARLMAARLAETLPADGPLALLVNNLGGTTALEMQVLARAVLATPLGARVRLLLGPAAAMTALDMYGASLSLMPLAAETEAALTAATDAPAWPLAVPVVASATLPLPARLARRSQAPAASHDPAVAGAITAVCTALAAAETDLNALDARVGDGDTGTTFATAARAVLADLDRLPQAEPAALCHALSERLARVAGGSSGVLMSIFFAAAGSALAEGADWPAALTAGAARLQAHGGAKPGDRTLLDALVPALDALPAGGLPGAARAAEAGAAATAGMTRAGTGRSSYLAAADLAGVEDPGAVAVARAFAALARADRGSPRPG</sequence>
<reference evidence="7" key="1">
    <citation type="submission" date="2020-11" db="EMBL/GenBank/DDBJ databases">
        <title>Complete genome sequence of a novel pathogenic Methylobacterium strain isolated from rice in Vietnam.</title>
        <authorList>
            <person name="Lai K."/>
            <person name="Okazaki S."/>
            <person name="Higashi K."/>
            <person name="Mori H."/>
            <person name="Toyoda A."/>
            <person name="Kurokawa K."/>
        </authorList>
    </citation>
    <scope>NUCLEOTIDE SEQUENCE</scope>
    <source>
        <strain evidence="7">VL1</strain>
    </source>
</reference>
<dbReference type="PANTHER" id="PTHR28629:SF4">
    <property type="entry name" value="TRIOKINASE_FMN CYCLASE"/>
    <property type="match status" value="1"/>
</dbReference>
<dbReference type="Pfam" id="PF02733">
    <property type="entry name" value="Dak1"/>
    <property type="match status" value="1"/>
</dbReference>
<dbReference type="GO" id="GO:0005524">
    <property type="term" value="F:ATP binding"/>
    <property type="evidence" value="ECO:0007669"/>
    <property type="project" value="UniProtKB-KW"/>
</dbReference>
<dbReference type="Pfam" id="PF02734">
    <property type="entry name" value="Dak2"/>
    <property type="match status" value="1"/>
</dbReference>
<keyword evidence="2" id="KW-0547">Nucleotide-binding</keyword>
<protein>
    <submittedName>
        <fullName evidence="7">Dihydroxyacetone kinase</fullName>
    </submittedName>
</protein>
<dbReference type="KEGG" id="mind:mvi_14850"/>
<evidence type="ECO:0000256" key="2">
    <source>
        <dbReference type="ARBA" id="ARBA00022741"/>
    </source>
</evidence>
<proteinExistence type="predicted"/>
<feature type="domain" description="DhaK" evidence="6">
    <location>
        <begin position="7"/>
        <end position="324"/>
    </location>
</feature>
<dbReference type="InterPro" id="IPR050861">
    <property type="entry name" value="Dihydroxyacetone_Kinase"/>
</dbReference>
<dbReference type="InterPro" id="IPR036117">
    <property type="entry name" value="DhaL_dom_sf"/>
</dbReference>
<dbReference type="Proteomes" id="UP000663508">
    <property type="component" value="Chromosome"/>
</dbReference>
<dbReference type="GO" id="GO:0005829">
    <property type="term" value="C:cytosol"/>
    <property type="evidence" value="ECO:0007669"/>
    <property type="project" value="TreeGrafter"/>
</dbReference>
<organism evidence="7 8">
    <name type="scientific">Methylobacterium indicum</name>
    <dbReference type="NCBI Taxonomy" id="1775910"/>
    <lineage>
        <taxon>Bacteria</taxon>
        <taxon>Pseudomonadati</taxon>
        <taxon>Pseudomonadota</taxon>
        <taxon>Alphaproteobacteria</taxon>
        <taxon>Hyphomicrobiales</taxon>
        <taxon>Methylobacteriaceae</taxon>
        <taxon>Methylobacterium</taxon>
    </lineage>
</organism>
<dbReference type="GO" id="GO:0004371">
    <property type="term" value="F:glycerone kinase activity"/>
    <property type="evidence" value="ECO:0007669"/>
    <property type="project" value="InterPro"/>
</dbReference>
<dbReference type="PROSITE" id="PS51481">
    <property type="entry name" value="DHAK"/>
    <property type="match status" value="1"/>
</dbReference>
<name>A0A8H8WRJ0_9HYPH</name>
<dbReference type="PANTHER" id="PTHR28629">
    <property type="entry name" value="TRIOKINASE/FMN CYCLASE"/>
    <property type="match status" value="1"/>
</dbReference>
<dbReference type="FunFam" id="3.40.50.10440:FF:000001">
    <property type="entry name" value="Dihydroxyacetone kinase, DhaK subunit"/>
    <property type="match status" value="1"/>
</dbReference>
<evidence type="ECO:0000259" key="6">
    <source>
        <dbReference type="PROSITE" id="PS51481"/>
    </source>
</evidence>
<evidence type="ECO:0000259" key="5">
    <source>
        <dbReference type="PROSITE" id="PS51480"/>
    </source>
</evidence>
<evidence type="ECO:0000256" key="4">
    <source>
        <dbReference type="ARBA" id="ARBA00022840"/>
    </source>
</evidence>
<dbReference type="InterPro" id="IPR004006">
    <property type="entry name" value="DhaK_dom"/>
</dbReference>
<dbReference type="SUPFAM" id="SSF101473">
    <property type="entry name" value="DhaL-like"/>
    <property type="match status" value="1"/>
</dbReference>
<dbReference type="InterPro" id="IPR004007">
    <property type="entry name" value="DhaL_dom"/>
</dbReference>
<accession>A0A8H8WRJ0</accession>